<keyword evidence="1" id="KW-0812">Transmembrane</keyword>
<evidence type="ECO:0000313" key="3">
    <source>
        <dbReference type="EMBL" id="GAA1660991.1"/>
    </source>
</evidence>
<feature type="transmembrane region" description="Helical" evidence="1">
    <location>
        <begin position="12"/>
        <end position="38"/>
    </location>
</feature>
<sequence>MTNTTHDTRSFRFVWWITGGIVALIAAVGIGIYGWGLLTTTTETQNQVYRQPITALSIDADAATIVVAAGPAGQVSVHRVLETTKGWKPTISEQWSGSSLHVTVKCPDSVLGRKCSIAYAITVPAATTLAVQSDTGDLTIGDLTARTTVNTSSGNVTATGLSGPLSVRADSGEVVGMALTSTNATVVAESGNVTLGFAAAPQSVSASANSGNVTVKVPRTGTAADAYDVVTTVDSGTRDLSVRQPSTTGRRITVQAESGNVTVGYQS</sequence>
<dbReference type="Pfam" id="PF13349">
    <property type="entry name" value="DUF4097"/>
    <property type="match status" value="1"/>
</dbReference>
<accession>A0ABN2FWG5</accession>
<comment type="caution">
    <text evidence="3">The sequence shown here is derived from an EMBL/GenBank/DDBJ whole genome shotgun (WGS) entry which is preliminary data.</text>
</comment>
<dbReference type="PANTHER" id="PTHR34094">
    <property type="match status" value="1"/>
</dbReference>
<evidence type="ECO:0000259" key="2">
    <source>
        <dbReference type="Pfam" id="PF13349"/>
    </source>
</evidence>
<name>A0ABN2FWG5_9ACTN</name>
<feature type="domain" description="DUF4097" evidence="2">
    <location>
        <begin position="125"/>
        <end position="263"/>
    </location>
</feature>
<keyword evidence="1" id="KW-1133">Transmembrane helix</keyword>
<dbReference type="PANTHER" id="PTHR34094:SF1">
    <property type="entry name" value="PROTEIN FAM185A"/>
    <property type="match status" value="1"/>
</dbReference>
<evidence type="ECO:0000256" key="1">
    <source>
        <dbReference type="SAM" id="Phobius"/>
    </source>
</evidence>
<protein>
    <recommendedName>
        <fullName evidence="2">DUF4097 domain-containing protein</fullName>
    </recommendedName>
</protein>
<dbReference type="Proteomes" id="UP001500618">
    <property type="component" value="Unassembled WGS sequence"/>
</dbReference>
<keyword evidence="1" id="KW-0472">Membrane</keyword>
<organism evidence="3 4">
    <name type="scientific">Fodinicola feengrottensis</name>
    <dbReference type="NCBI Taxonomy" id="435914"/>
    <lineage>
        <taxon>Bacteria</taxon>
        <taxon>Bacillati</taxon>
        <taxon>Actinomycetota</taxon>
        <taxon>Actinomycetes</taxon>
        <taxon>Mycobacteriales</taxon>
        <taxon>Fodinicola</taxon>
    </lineage>
</organism>
<reference evidence="3 4" key="1">
    <citation type="journal article" date="2019" name="Int. J. Syst. Evol. Microbiol.">
        <title>The Global Catalogue of Microorganisms (GCM) 10K type strain sequencing project: providing services to taxonomists for standard genome sequencing and annotation.</title>
        <authorList>
            <consortium name="The Broad Institute Genomics Platform"/>
            <consortium name="The Broad Institute Genome Sequencing Center for Infectious Disease"/>
            <person name="Wu L."/>
            <person name="Ma J."/>
        </authorList>
    </citation>
    <scope>NUCLEOTIDE SEQUENCE [LARGE SCALE GENOMIC DNA]</scope>
    <source>
        <strain evidence="3 4">JCM 14718</strain>
    </source>
</reference>
<dbReference type="EMBL" id="BAAANY010000002">
    <property type="protein sequence ID" value="GAA1660991.1"/>
    <property type="molecule type" value="Genomic_DNA"/>
</dbReference>
<dbReference type="RefSeq" id="WP_344307204.1">
    <property type="nucleotide sequence ID" value="NZ_BAAANY010000002.1"/>
</dbReference>
<proteinExistence type="predicted"/>
<keyword evidence="4" id="KW-1185">Reference proteome</keyword>
<gene>
    <name evidence="3" type="ORF">GCM10009765_08050</name>
</gene>
<dbReference type="InterPro" id="IPR025164">
    <property type="entry name" value="Toastrack_DUF4097"/>
</dbReference>
<evidence type="ECO:0000313" key="4">
    <source>
        <dbReference type="Proteomes" id="UP001500618"/>
    </source>
</evidence>